<organism evidence="2 3">
    <name type="scientific">Parasedimentitalea psychrophila</name>
    <dbReference type="NCBI Taxonomy" id="2997337"/>
    <lineage>
        <taxon>Bacteria</taxon>
        <taxon>Pseudomonadati</taxon>
        <taxon>Pseudomonadota</taxon>
        <taxon>Alphaproteobacteria</taxon>
        <taxon>Rhodobacterales</taxon>
        <taxon>Paracoccaceae</taxon>
        <taxon>Parasedimentitalea</taxon>
    </lineage>
</organism>
<protein>
    <submittedName>
        <fullName evidence="2">Helix-turn-helix transcriptional regulator</fullName>
    </submittedName>
</protein>
<accession>A0A9Y2L2U3</accession>
<dbReference type="SMART" id="SM00421">
    <property type="entry name" value="HTH_LUXR"/>
    <property type="match status" value="1"/>
</dbReference>
<evidence type="ECO:0000313" key="3">
    <source>
        <dbReference type="Proteomes" id="UP001238334"/>
    </source>
</evidence>
<proteinExistence type="predicted"/>
<dbReference type="GO" id="GO:0003677">
    <property type="term" value="F:DNA binding"/>
    <property type="evidence" value="ECO:0007669"/>
    <property type="project" value="InterPro"/>
</dbReference>
<name>A0A9Y2L2U3_9RHOB</name>
<dbReference type="Gene3D" id="1.10.10.10">
    <property type="entry name" value="Winged helix-like DNA-binding domain superfamily/Winged helix DNA-binding domain"/>
    <property type="match status" value="1"/>
</dbReference>
<keyword evidence="2" id="KW-0614">Plasmid</keyword>
<geneLocation type="plasmid" evidence="2 3">
    <name>pQS-1</name>
</geneLocation>
<dbReference type="GO" id="GO:0006355">
    <property type="term" value="P:regulation of DNA-templated transcription"/>
    <property type="evidence" value="ECO:0007669"/>
    <property type="project" value="InterPro"/>
</dbReference>
<dbReference type="Proteomes" id="UP001238334">
    <property type="component" value="Plasmid pQS-1"/>
</dbReference>
<dbReference type="Pfam" id="PF00196">
    <property type="entry name" value="GerE"/>
    <property type="match status" value="1"/>
</dbReference>
<dbReference type="InterPro" id="IPR016032">
    <property type="entry name" value="Sig_transdc_resp-reg_C-effctor"/>
</dbReference>
<gene>
    <name evidence="2" type="ORF">QPJ95_23405</name>
</gene>
<dbReference type="KEGG" id="ppso:QPJ95_23405"/>
<dbReference type="InterPro" id="IPR000792">
    <property type="entry name" value="Tscrpt_reg_LuxR_C"/>
</dbReference>
<evidence type="ECO:0000313" key="2">
    <source>
        <dbReference type="EMBL" id="WIY27725.1"/>
    </source>
</evidence>
<dbReference type="SUPFAM" id="SSF46894">
    <property type="entry name" value="C-terminal effector domain of the bipartite response regulators"/>
    <property type="match status" value="1"/>
</dbReference>
<reference evidence="2 3" key="1">
    <citation type="submission" date="2023-06" db="EMBL/GenBank/DDBJ databases">
        <title>Parasedimentitalea psychrophila sp. nov., a psychrophilic bacterium isolated from deep-sea sediment.</title>
        <authorList>
            <person name="Li A."/>
        </authorList>
    </citation>
    <scope>NUCLEOTIDE SEQUENCE [LARGE SCALE GENOMIC DNA]</scope>
    <source>
        <strain evidence="2 3">QS115</strain>
        <plasmid evidence="2 3">pQS-1</plasmid>
    </source>
</reference>
<evidence type="ECO:0000259" key="1">
    <source>
        <dbReference type="SMART" id="SM00421"/>
    </source>
</evidence>
<dbReference type="RefSeq" id="WP_270920729.1">
    <property type="nucleotide sequence ID" value="NZ_CP127248.1"/>
</dbReference>
<keyword evidence="3" id="KW-1185">Reference proteome</keyword>
<sequence length="372" mass="39702">MGMFNEAAVQAGNVVFSRSFQRQISSITTTGFAQLGHNRAGVPVISTGTALTAACEEDKINLRRLFQPGAIRSFAALDCSQAAPQWLPAGLPAGLAASLPASLPACGPADTDADGVSPSGAAWVQFACCFEDGSQDRITLHLHGGQHDGHCAHILAAIWPVLREDILREIADQSDSAVTSALLWTILKKADSAVLVFNAAGRLLHSNDSGRDLLSAGTLLRRDSGGLRCANDTETKGFYAALRSCALSPPAQNREKILFLEDSEQGIRLPISLTCYRCTTTTTPLVVAILPCQPKRSRIEMLAQKMGLSPAEARVAALMQLGLPNREAAQIAGLKEQTFKTYAKRVLSKLHVGCRAEMAQRLTWQASLGRAS</sequence>
<dbReference type="InterPro" id="IPR036388">
    <property type="entry name" value="WH-like_DNA-bd_sf"/>
</dbReference>
<feature type="domain" description="HTH luxR-type" evidence="1">
    <location>
        <begin position="305"/>
        <end position="362"/>
    </location>
</feature>
<dbReference type="EMBL" id="CP127248">
    <property type="protein sequence ID" value="WIY27725.1"/>
    <property type="molecule type" value="Genomic_DNA"/>
</dbReference>
<dbReference type="AlphaFoldDB" id="A0A9Y2L2U3"/>